<dbReference type="InterPro" id="IPR015495">
    <property type="entry name" value="Myb_TF_plants"/>
</dbReference>
<reference evidence="6" key="1">
    <citation type="submission" date="2019-09" db="EMBL/GenBank/DDBJ databases">
        <title>Draft genome information of white flower Hibiscus syriacus.</title>
        <authorList>
            <person name="Kim Y.-M."/>
        </authorList>
    </citation>
    <scope>NUCLEOTIDE SEQUENCE [LARGE SCALE GENOMIC DNA]</scope>
    <source>
        <strain evidence="6">YM2019G1</strain>
    </source>
</reference>
<accession>A0A6A2YR42</accession>
<protein>
    <submittedName>
        <fullName evidence="6">Uncharacterized protein</fullName>
    </submittedName>
</protein>
<comment type="caution">
    <text evidence="6">The sequence shown here is derived from an EMBL/GenBank/DDBJ whole genome shotgun (WGS) entry which is preliminary data.</text>
</comment>
<evidence type="ECO:0000313" key="7">
    <source>
        <dbReference type="Proteomes" id="UP000436088"/>
    </source>
</evidence>
<dbReference type="CDD" id="cd00167">
    <property type="entry name" value="SANT"/>
    <property type="match status" value="1"/>
</dbReference>
<keyword evidence="7" id="KW-1185">Reference proteome</keyword>
<evidence type="ECO:0000313" key="6">
    <source>
        <dbReference type="EMBL" id="KAE8681854.1"/>
    </source>
</evidence>
<feature type="domain" description="HTH myb-type" evidence="5">
    <location>
        <begin position="6"/>
        <end position="45"/>
    </location>
</feature>
<dbReference type="GO" id="GO:0003677">
    <property type="term" value="F:DNA binding"/>
    <property type="evidence" value="ECO:0007669"/>
    <property type="project" value="UniProtKB-KW"/>
</dbReference>
<dbReference type="EMBL" id="VEPZ02001298">
    <property type="protein sequence ID" value="KAE8681854.1"/>
    <property type="molecule type" value="Genomic_DNA"/>
</dbReference>
<gene>
    <name evidence="6" type="ORF">F3Y22_tig00111303pilonHSYRG00097</name>
</gene>
<feature type="domain" description="Myb-like" evidence="4">
    <location>
        <begin position="6"/>
        <end position="38"/>
    </location>
</feature>
<dbReference type="PROSITE" id="PS50090">
    <property type="entry name" value="MYB_LIKE"/>
    <property type="match status" value="1"/>
</dbReference>
<evidence type="ECO:0000256" key="3">
    <source>
        <dbReference type="ARBA" id="ARBA00023242"/>
    </source>
</evidence>
<dbReference type="Proteomes" id="UP000436088">
    <property type="component" value="Unassembled WGS sequence"/>
</dbReference>
<name>A0A6A2YR42_HIBSY</name>
<comment type="subcellular location">
    <subcellularLocation>
        <location evidence="1">Nucleus</location>
    </subcellularLocation>
</comment>
<evidence type="ECO:0000259" key="5">
    <source>
        <dbReference type="PROSITE" id="PS51294"/>
    </source>
</evidence>
<dbReference type="SUPFAM" id="SSF46689">
    <property type="entry name" value="Homeodomain-like"/>
    <property type="match status" value="1"/>
</dbReference>
<dbReference type="PANTHER" id="PTHR10641:SF1303">
    <property type="entry name" value="MYB TRANSCRIPTION FACTOR"/>
    <property type="match status" value="1"/>
</dbReference>
<proteinExistence type="predicted"/>
<dbReference type="Pfam" id="PF00249">
    <property type="entry name" value="Myb_DNA-binding"/>
    <property type="match status" value="1"/>
</dbReference>
<dbReference type="AlphaFoldDB" id="A0A6A2YR42"/>
<dbReference type="PANTHER" id="PTHR10641">
    <property type="entry name" value="MYB FAMILY TRANSCRIPTION FACTOR"/>
    <property type="match status" value="1"/>
</dbReference>
<evidence type="ECO:0000259" key="4">
    <source>
        <dbReference type="PROSITE" id="PS50090"/>
    </source>
</evidence>
<dbReference type="InterPro" id="IPR001005">
    <property type="entry name" value="SANT/Myb"/>
</dbReference>
<evidence type="ECO:0000256" key="2">
    <source>
        <dbReference type="ARBA" id="ARBA00023125"/>
    </source>
</evidence>
<organism evidence="6 7">
    <name type="scientific">Hibiscus syriacus</name>
    <name type="common">Rose of Sharon</name>
    <dbReference type="NCBI Taxonomy" id="106335"/>
    <lineage>
        <taxon>Eukaryota</taxon>
        <taxon>Viridiplantae</taxon>
        <taxon>Streptophyta</taxon>
        <taxon>Embryophyta</taxon>
        <taxon>Tracheophyta</taxon>
        <taxon>Spermatophyta</taxon>
        <taxon>Magnoliopsida</taxon>
        <taxon>eudicotyledons</taxon>
        <taxon>Gunneridae</taxon>
        <taxon>Pentapetalae</taxon>
        <taxon>rosids</taxon>
        <taxon>malvids</taxon>
        <taxon>Malvales</taxon>
        <taxon>Malvaceae</taxon>
        <taxon>Malvoideae</taxon>
        <taxon>Hibiscus</taxon>
    </lineage>
</organism>
<dbReference type="InterPro" id="IPR009057">
    <property type="entry name" value="Homeodomain-like_sf"/>
</dbReference>
<dbReference type="PROSITE" id="PS51294">
    <property type="entry name" value="HTH_MYB"/>
    <property type="match status" value="1"/>
</dbReference>
<dbReference type="GO" id="GO:0005634">
    <property type="term" value="C:nucleus"/>
    <property type="evidence" value="ECO:0007669"/>
    <property type="project" value="UniProtKB-SubCell"/>
</dbReference>
<dbReference type="InterPro" id="IPR017930">
    <property type="entry name" value="Myb_dom"/>
</dbReference>
<sequence length="97" mass="10318">MKGSDESGLKKGLWTPEEDRILVDYVQKHGHGKWKSVATSAGLTGLAKVAGSDGLIISGLISREATSLVRKSKPLSISMHSLAISNLSLLSTAFLIR</sequence>
<dbReference type="Gene3D" id="1.10.10.60">
    <property type="entry name" value="Homeodomain-like"/>
    <property type="match status" value="1"/>
</dbReference>
<evidence type="ECO:0000256" key="1">
    <source>
        <dbReference type="ARBA" id="ARBA00004123"/>
    </source>
</evidence>
<keyword evidence="3" id="KW-0539">Nucleus</keyword>
<keyword evidence="2" id="KW-0238">DNA-binding</keyword>